<dbReference type="Proteomes" id="UP000215545">
    <property type="component" value="Unassembled WGS sequence"/>
</dbReference>
<evidence type="ECO:0000313" key="7">
    <source>
        <dbReference type="Proteomes" id="UP000215545"/>
    </source>
</evidence>
<keyword evidence="1" id="KW-0805">Transcription regulation</keyword>
<dbReference type="InterPro" id="IPR009057">
    <property type="entry name" value="Homeodomain-like_sf"/>
</dbReference>
<dbReference type="OrthoDB" id="34150at2"/>
<keyword evidence="2" id="KW-0804">Transcription</keyword>
<dbReference type="GO" id="GO:0003700">
    <property type="term" value="F:DNA-binding transcription factor activity"/>
    <property type="evidence" value="ECO:0007669"/>
    <property type="project" value="InterPro"/>
</dbReference>
<dbReference type="Gene3D" id="1.10.10.60">
    <property type="entry name" value="Homeodomain-like"/>
    <property type="match status" value="1"/>
</dbReference>
<dbReference type="Proteomes" id="UP000186385">
    <property type="component" value="Unassembled WGS sequence"/>
</dbReference>
<evidence type="ECO:0000313" key="5">
    <source>
        <dbReference type="EMBL" id="SIR66026.1"/>
    </source>
</evidence>
<evidence type="ECO:0000256" key="1">
    <source>
        <dbReference type="ARBA" id="ARBA00023015"/>
    </source>
</evidence>
<dbReference type="Pfam" id="PF12833">
    <property type="entry name" value="HTH_18"/>
    <property type="match status" value="1"/>
</dbReference>
<reference evidence="7" key="2">
    <citation type="submission" date="2017-03" db="EMBL/GenBank/DDBJ databases">
        <title>Bacillus sp. V-88(T) DSM27956, whole genome shotgun sequencing project.</title>
        <authorList>
            <person name="Dastager S.G."/>
            <person name="Neurgaonkar P.S."/>
            <person name="Dharne M.S."/>
        </authorList>
    </citation>
    <scope>NUCLEOTIDE SEQUENCE [LARGE SCALE GENOMIC DNA]</scope>
    <source>
        <strain evidence="7">DSM 25145</strain>
    </source>
</reference>
<dbReference type="InterPro" id="IPR009594">
    <property type="entry name" value="Tscrpt_reg_HTH_AraC_N"/>
</dbReference>
<dbReference type="PANTHER" id="PTHR43436:SF1">
    <property type="entry name" value="TRANSCRIPTIONAL REGULATORY PROTEIN"/>
    <property type="match status" value="1"/>
</dbReference>
<keyword evidence="7" id="KW-1185">Reference proteome</keyword>
<accession>A0A1N7CQW6</accession>
<dbReference type="EMBL" id="FTLX01000015">
    <property type="protein sequence ID" value="SIR66026.1"/>
    <property type="molecule type" value="Genomic_DNA"/>
</dbReference>
<dbReference type="RefSeq" id="WP_045850101.1">
    <property type="nucleotide sequence ID" value="NZ_FTLX01000015.1"/>
</dbReference>
<dbReference type="InterPro" id="IPR018060">
    <property type="entry name" value="HTH_AraC"/>
</dbReference>
<dbReference type="PANTHER" id="PTHR43436">
    <property type="entry name" value="ARAC-FAMILY TRANSCRIPTIONAL REGULATOR"/>
    <property type="match status" value="1"/>
</dbReference>
<name>A0A1N7CQW6_9BACI</name>
<evidence type="ECO:0000259" key="3">
    <source>
        <dbReference type="PROSITE" id="PS01124"/>
    </source>
</evidence>
<sequence>MTDAIHTTLNELIHLANDHAAKEGVLPTAIPSLFFVRESHVTEPIHAVYKPSFCVILQGEKEVLLAQDRFHYGPADYIVSSVNLPITGQVTKAADHAPYLALKVEFSPDQILDVARLSSSQKGPKKKADRAMYVKEADPDLLQAVLRLSCLLKTPDDIPVLAPLFKKEVLYRLLQGPHAGALQQMAVEGSHANRISHVIDFIMSHFHEPFRIEELADIANMSVSSLHRHFKEVTAMSPIQFQKQLRLQEARRLMLSETIDAAETAFRVGYESPSQFSREYSRLFGLPPKEDVNRLRAIDVSVRKNEYYPDLQAE</sequence>
<feature type="domain" description="HTH araC/xylS-type" evidence="3">
    <location>
        <begin position="196"/>
        <end position="294"/>
    </location>
</feature>
<dbReference type="SUPFAM" id="SSF46689">
    <property type="entry name" value="Homeodomain-like"/>
    <property type="match status" value="2"/>
</dbReference>
<reference evidence="5 6" key="1">
    <citation type="submission" date="2017-01" db="EMBL/GenBank/DDBJ databases">
        <authorList>
            <person name="Mah S.A."/>
            <person name="Swanson W.J."/>
            <person name="Moy G.W."/>
            <person name="Vacquier V.D."/>
        </authorList>
    </citation>
    <scope>NUCLEOTIDE SEQUENCE [LARGE SCALE GENOMIC DNA]</scope>
    <source>
        <strain evidence="5 6">NIO-1016</strain>
    </source>
</reference>
<gene>
    <name evidence="4" type="ORF">B1B05_18445</name>
    <name evidence="5" type="ORF">SAMN05443094_11519</name>
</gene>
<proteinExistence type="predicted"/>
<dbReference type="SMART" id="SM00342">
    <property type="entry name" value="HTH_ARAC"/>
    <property type="match status" value="1"/>
</dbReference>
<dbReference type="Pfam" id="PF06719">
    <property type="entry name" value="AraC_N"/>
    <property type="match status" value="1"/>
</dbReference>
<organism evidence="5 6">
    <name type="scientific">Domibacillus enclensis</name>
    <dbReference type="NCBI Taxonomy" id="1017273"/>
    <lineage>
        <taxon>Bacteria</taxon>
        <taxon>Bacillati</taxon>
        <taxon>Bacillota</taxon>
        <taxon>Bacilli</taxon>
        <taxon>Bacillales</taxon>
        <taxon>Bacillaceae</taxon>
        <taxon>Domibacillus</taxon>
    </lineage>
</organism>
<dbReference type="AlphaFoldDB" id="A0A1N7CQW6"/>
<dbReference type="GO" id="GO:0043565">
    <property type="term" value="F:sequence-specific DNA binding"/>
    <property type="evidence" value="ECO:0007669"/>
    <property type="project" value="InterPro"/>
</dbReference>
<evidence type="ECO:0000313" key="6">
    <source>
        <dbReference type="Proteomes" id="UP000186385"/>
    </source>
</evidence>
<evidence type="ECO:0000256" key="2">
    <source>
        <dbReference type="ARBA" id="ARBA00023163"/>
    </source>
</evidence>
<dbReference type="PROSITE" id="PS01124">
    <property type="entry name" value="HTH_ARAC_FAMILY_2"/>
    <property type="match status" value="1"/>
</dbReference>
<protein>
    <submittedName>
        <fullName evidence="4">AraC family transcriptional regulator</fullName>
    </submittedName>
    <submittedName>
        <fullName evidence="5">AraC-type DNA-binding protein</fullName>
    </submittedName>
</protein>
<reference evidence="4" key="3">
    <citation type="submission" date="2017-03" db="EMBL/GenBank/DDBJ databases">
        <authorList>
            <person name="Dastager S.G."/>
            <person name="Neurgaonkar P.S."/>
            <person name="Dharne M.S."/>
        </authorList>
    </citation>
    <scope>NUCLEOTIDE SEQUENCE</scope>
    <source>
        <strain evidence="4">DSM 25145</strain>
    </source>
</reference>
<keyword evidence="5" id="KW-0238">DNA-binding</keyword>
<dbReference type="STRING" id="1017273.SAMN05443094_11519"/>
<evidence type="ECO:0000313" key="4">
    <source>
        <dbReference type="EMBL" id="OXS73427.1"/>
    </source>
</evidence>
<dbReference type="EMBL" id="MWSK01000015">
    <property type="protein sequence ID" value="OXS73427.1"/>
    <property type="molecule type" value="Genomic_DNA"/>
</dbReference>